<evidence type="ECO:0000256" key="2">
    <source>
        <dbReference type="ARBA" id="ARBA00022692"/>
    </source>
</evidence>
<keyword evidence="3 5" id="KW-1133">Transmembrane helix</keyword>
<evidence type="ECO:0000256" key="3">
    <source>
        <dbReference type="ARBA" id="ARBA00022989"/>
    </source>
</evidence>
<dbReference type="InterPro" id="IPR007016">
    <property type="entry name" value="O-antigen_ligase-rel_domated"/>
</dbReference>
<protein>
    <recommendedName>
        <fullName evidence="6">O-antigen ligase-related domain-containing protein</fullName>
    </recommendedName>
</protein>
<feature type="transmembrane region" description="Helical" evidence="5">
    <location>
        <begin position="34"/>
        <end position="54"/>
    </location>
</feature>
<feature type="transmembrane region" description="Helical" evidence="5">
    <location>
        <begin position="364"/>
        <end position="388"/>
    </location>
</feature>
<evidence type="ECO:0000313" key="8">
    <source>
        <dbReference type="Proteomes" id="UP000001879"/>
    </source>
</evidence>
<evidence type="ECO:0000256" key="4">
    <source>
        <dbReference type="ARBA" id="ARBA00023136"/>
    </source>
</evidence>
<dbReference type="InterPro" id="IPR051533">
    <property type="entry name" value="WaaL-like"/>
</dbReference>
<dbReference type="KEGG" id="nmg:Nmag_0143"/>
<gene>
    <name evidence="7" type="ordered locus">Nmag_0143</name>
</gene>
<feature type="transmembrane region" description="Helical" evidence="5">
    <location>
        <begin position="61"/>
        <end position="79"/>
    </location>
</feature>
<dbReference type="PANTHER" id="PTHR37422">
    <property type="entry name" value="TEICHURONIC ACID BIOSYNTHESIS PROTEIN TUAE"/>
    <property type="match status" value="1"/>
</dbReference>
<keyword evidence="8" id="KW-1185">Reference proteome</keyword>
<feature type="transmembrane region" description="Helical" evidence="5">
    <location>
        <begin position="237"/>
        <end position="258"/>
    </location>
</feature>
<dbReference type="STRING" id="547559.Nmag_0143"/>
<evidence type="ECO:0000313" key="7">
    <source>
        <dbReference type="EMBL" id="ADD03737.1"/>
    </source>
</evidence>
<feature type="transmembrane region" description="Helical" evidence="5">
    <location>
        <begin position="213"/>
        <end position="230"/>
    </location>
</feature>
<dbReference type="eggNOG" id="arCOG08190">
    <property type="taxonomic scope" value="Archaea"/>
</dbReference>
<dbReference type="HOGENOM" id="CLU_679011_0_0_2"/>
<feature type="transmembrane region" description="Helical" evidence="5">
    <location>
        <begin position="319"/>
        <end position="343"/>
    </location>
</feature>
<dbReference type="PANTHER" id="PTHR37422:SF13">
    <property type="entry name" value="LIPOPOLYSACCHARIDE BIOSYNTHESIS PROTEIN PA4999-RELATED"/>
    <property type="match status" value="1"/>
</dbReference>
<feature type="transmembrane region" description="Helical" evidence="5">
    <location>
        <begin position="91"/>
        <end position="108"/>
    </location>
</feature>
<keyword evidence="4 5" id="KW-0472">Membrane</keyword>
<name>D3SWE5_NATMM</name>
<dbReference type="AlphaFoldDB" id="D3SWE5"/>
<organism evidence="7 8">
    <name type="scientific">Natrialba magadii (strain ATCC 43099 / DSM 3394 / CCM 3739 / CIP 104546 / IAM 13178 / JCM 8861 / NBRC 102185 / NCIMB 2190 / MS3)</name>
    <name type="common">Natronobacterium magadii</name>
    <dbReference type="NCBI Taxonomy" id="547559"/>
    <lineage>
        <taxon>Archaea</taxon>
        <taxon>Methanobacteriati</taxon>
        <taxon>Methanobacteriota</taxon>
        <taxon>Stenosarchaea group</taxon>
        <taxon>Halobacteria</taxon>
        <taxon>Halobacteriales</taxon>
        <taxon>Natrialbaceae</taxon>
        <taxon>Natrialba</taxon>
    </lineage>
</organism>
<sequence length="405" mass="45613">MDQNDWKGYIVNILFVFLLIIILLPSTVVVNTTIGNASSIILTFLFLIIIYSIYGGVAVEYVKSIGIAFFIIFLVLLYHIHNGRYNLAHNAFYPIYGVLYPVIFMFIFPNYINYRVISKAIAVFSSVVVIIGLPALIIGTYDLFWFQVQAVEYSSVTRLRSIFEGSQNSLGRFLMIGSIFAFSEYHNTSNTLWGGVVAINIFGLYLTGSRGSLAAFSIGFSIYLIYYFYNKEIYKKVYAIVLFGYSSALLFFFGLIPWPNTIKSIDFSHRFEIWDATLNASSNNIILGNGLVPRSELIAPYLYTPEIMGVNPHNGYLSILLYSGIIGLISYLSIIYQVLLLSIARDESNVLMMSVSISILTESFVEDVMIIGTGFSTIILSMCFGYLIKESEISNRIIIKQKTTD</sequence>
<evidence type="ECO:0000256" key="5">
    <source>
        <dbReference type="SAM" id="Phobius"/>
    </source>
</evidence>
<feature type="domain" description="O-antigen ligase-related" evidence="6">
    <location>
        <begin position="196"/>
        <end position="332"/>
    </location>
</feature>
<evidence type="ECO:0000259" key="6">
    <source>
        <dbReference type="Pfam" id="PF04932"/>
    </source>
</evidence>
<keyword evidence="2 5" id="KW-0812">Transmembrane</keyword>
<dbReference type="RefSeq" id="WP_012996313.1">
    <property type="nucleotide sequence ID" value="NC_013922.1"/>
</dbReference>
<accession>D3SWE5</accession>
<dbReference type="GO" id="GO:0016020">
    <property type="term" value="C:membrane"/>
    <property type="evidence" value="ECO:0007669"/>
    <property type="project" value="UniProtKB-SubCell"/>
</dbReference>
<dbReference type="GeneID" id="31795504"/>
<feature type="transmembrane region" description="Helical" evidence="5">
    <location>
        <begin position="9"/>
        <end position="28"/>
    </location>
</feature>
<feature type="transmembrane region" description="Helical" evidence="5">
    <location>
        <begin position="120"/>
        <end position="146"/>
    </location>
</feature>
<dbReference type="PaxDb" id="547559-Nmag_0143"/>
<dbReference type="EMBL" id="CP001932">
    <property type="protein sequence ID" value="ADD03737.1"/>
    <property type="molecule type" value="Genomic_DNA"/>
</dbReference>
<reference evidence="7 8" key="2">
    <citation type="journal article" date="2012" name="BMC Genomics">
        <title>A comparative genomics perspective on the genetic content of the alkaliphilic haloarchaeon Natrialba magadii ATCC 43099T.</title>
        <authorList>
            <person name="Siddaramappa S."/>
            <person name="Challacombe J.F."/>
            <person name="Decastro R.E."/>
            <person name="Pfeiffer F."/>
            <person name="Sastre D.E."/>
            <person name="Gimenez M.I."/>
            <person name="Paggi R.A."/>
            <person name="Detter J.C."/>
            <person name="Davenport K.W."/>
            <person name="Goodwin L.A."/>
            <person name="Kyrpides N."/>
            <person name="Tapia R."/>
            <person name="Pitluck S."/>
            <person name="Lucas S."/>
            <person name="Woyke T."/>
            <person name="Maupin-Furlow J.A."/>
        </authorList>
    </citation>
    <scope>NUCLEOTIDE SEQUENCE [LARGE SCALE GENOMIC DNA]</scope>
    <source>
        <strain evidence="8">ATCC 43099 / DSM 3394 / CCM 3739 / CIP 104546 / IAM 13178 / JCM 8861 / NBRC 102185 / NCIMB 2190 / MS3</strain>
    </source>
</reference>
<proteinExistence type="predicted"/>
<dbReference type="Pfam" id="PF04932">
    <property type="entry name" value="Wzy_C"/>
    <property type="match status" value="1"/>
</dbReference>
<evidence type="ECO:0000256" key="1">
    <source>
        <dbReference type="ARBA" id="ARBA00004141"/>
    </source>
</evidence>
<dbReference type="Proteomes" id="UP000001879">
    <property type="component" value="Chromosome"/>
</dbReference>
<reference evidence="8" key="1">
    <citation type="submission" date="2010-02" db="EMBL/GenBank/DDBJ databases">
        <title>Complete sequence of chromosome of Natrialba magadii ATCC 43099.</title>
        <authorList>
            <consortium name="US DOE Joint Genome Institute"/>
            <person name="Lucas S."/>
            <person name="Copeland A."/>
            <person name="Lapidus A."/>
            <person name="Cheng J.-F."/>
            <person name="Bruce D."/>
            <person name="Goodwin L."/>
            <person name="Pitluck S."/>
            <person name="Davenport K."/>
            <person name="Saunders E."/>
            <person name="Detter J.C."/>
            <person name="Han C."/>
            <person name="Tapia R."/>
            <person name="Land M."/>
            <person name="Hauser L."/>
            <person name="Kyrpides N."/>
            <person name="Mikhailova N."/>
            <person name="De Castro R.E."/>
            <person name="Maupin-Furlow J.A."/>
            <person name="Woyke T."/>
        </authorList>
    </citation>
    <scope>NUCLEOTIDE SEQUENCE [LARGE SCALE GENOMIC DNA]</scope>
    <source>
        <strain evidence="8">ATCC 43099 / DSM 3394 / CCM 3739 / CIP 104546 / IAM 13178 / JCM 8861 / NBRC 102185 / NCIMB 2190 / MS3</strain>
    </source>
</reference>
<comment type="subcellular location">
    <subcellularLocation>
        <location evidence="1">Membrane</location>
        <topology evidence="1">Multi-pass membrane protein</topology>
    </subcellularLocation>
</comment>